<gene>
    <name evidence="1" type="ORF">P691DRAFT_781523</name>
</gene>
<name>A0A9P6C446_9AGAR</name>
<accession>A0A9P6C446</accession>
<reference evidence="1" key="1">
    <citation type="submission" date="2020-11" db="EMBL/GenBank/DDBJ databases">
        <authorList>
            <consortium name="DOE Joint Genome Institute"/>
            <person name="Ahrendt S."/>
            <person name="Riley R."/>
            <person name="Andreopoulos W."/>
            <person name="Labutti K."/>
            <person name="Pangilinan J."/>
            <person name="Ruiz-Duenas F.J."/>
            <person name="Barrasa J.M."/>
            <person name="Sanchez-Garcia M."/>
            <person name="Camarero S."/>
            <person name="Miyauchi S."/>
            <person name="Serrano A."/>
            <person name="Linde D."/>
            <person name="Babiker R."/>
            <person name="Drula E."/>
            <person name="Ayuso-Fernandez I."/>
            <person name="Pacheco R."/>
            <person name="Padilla G."/>
            <person name="Ferreira P."/>
            <person name="Barriuso J."/>
            <person name="Kellner H."/>
            <person name="Castanera R."/>
            <person name="Alfaro M."/>
            <person name="Ramirez L."/>
            <person name="Pisabarro A.G."/>
            <person name="Kuo A."/>
            <person name="Tritt A."/>
            <person name="Lipzen A."/>
            <person name="He G."/>
            <person name="Yan M."/>
            <person name="Ng V."/>
            <person name="Cullen D."/>
            <person name="Martin F."/>
            <person name="Rosso M.-N."/>
            <person name="Henrissat B."/>
            <person name="Hibbett D."/>
            <person name="Martinez A.T."/>
            <person name="Grigoriev I.V."/>
        </authorList>
    </citation>
    <scope>NUCLEOTIDE SEQUENCE</scope>
    <source>
        <strain evidence="1">MF-IS2</strain>
    </source>
</reference>
<protein>
    <submittedName>
        <fullName evidence="1">Uncharacterized protein</fullName>
    </submittedName>
</protein>
<sequence>MPAALTDGGEKRKWDTYGLKHAKGLAPLCATDSTLRVLVSGSNYIENFDSRKLKPGDRLGWEVIAPYAAVSEKHEPAEWIVINRPQRRRRRGMWGIGEEWSTELPNQFRVKKVLPYLARVPVVLLRCPLFERLPPSEPTLLTKEPMQIPTTVVAPKHSLESF</sequence>
<evidence type="ECO:0000313" key="1">
    <source>
        <dbReference type="EMBL" id="KAF9448089.1"/>
    </source>
</evidence>
<proteinExistence type="predicted"/>
<comment type="caution">
    <text evidence="1">The sequence shown here is derived from an EMBL/GenBank/DDBJ whole genome shotgun (WGS) entry which is preliminary data.</text>
</comment>
<dbReference type="EMBL" id="MU151174">
    <property type="protein sequence ID" value="KAF9448089.1"/>
    <property type="molecule type" value="Genomic_DNA"/>
</dbReference>
<dbReference type="AlphaFoldDB" id="A0A9P6C446"/>
<organism evidence="1 2">
    <name type="scientific">Macrolepiota fuliginosa MF-IS2</name>
    <dbReference type="NCBI Taxonomy" id="1400762"/>
    <lineage>
        <taxon>Eukaryota</taxon>
        <taxon>Fungi</taxon>
        <taxon>Dikarya</taxon>
        <taxon>Basidiomycota</taxon>
        <taxon>Agaricomycotina</taxon>
        <taxon>Agaricomycetes</taxon>
        <taxon>Agaricomycetidae</taxon>
        <taxon>Agaricales</taxon>
        <taxon>Agaricineae</taxon>
        <taxon>Agaricaceae</taxon>
        <taxon>Macrolepiota</taxon>
    </lineage>
</organism>
<dbReference type="Proteomes" id="UP000807342">
    <property type="component" value="Unassembled WGS sequence"/>
</dbReference>
<keyword evidence="2" id="KW-1185">Reference proteome</keyword>
<evidence type="ECO:0000313" key="2">
    <source>
        <dbReference type="Proteomes" id="UP000807342"/>
    </source>
</evidence>